<dbReference type="AlphaFoldDB" id="A0A1M7R9X4"/>
<protein>
    <submittedName>
        <fullName evidence="1">Glutathione-dependent formaldehyde-activating enzyme</fullName>
    </submittedName>
</protein>
<keyword evidence="2" id="KW-1185">Reference proteome</keyword>
<gene>
    <name evidence="1" type="ORF">SAMN05192549_115116</name>
</gene>
<organism evidence="1 2">
    <name type="scientific">Duganella sacchari</name>
    <dbReference type="NCBI Taxonomy" id="551987"/>
    <lineage>
        <taxon>Bacteria</taxon>
        <taxon>Pseudomonadati</taxon>
        <taxon>Pseudomonadota</taxon>
        <taxon>Betaproteobacteria</taxon>
        <taxon>Burkholderiales</taxon>
        <taxon>Oxalobacteraceae</taxon>
        <taxon>Telluria group</taxon>
        <taxon>Duganella</taxon>
    </lineage>
</organism>
<dbReference type="Proteomes" id="UP000184339">
    <property type="component" value="Unassembled WGS sequence"/>
</dbReference>
<evidence type="ECO:0000313" key="1">
    <source>
        <dbReference type="EMBL" id="SHN42950.1"/>
    </source>
</evidence>
<name>A0A1M7R9X4_9BURK</name>
<sequence>MLSGEVRRYAHPHKQLSKAFCAQCGETLFGTNRLGMRVVPNSIVARAAGGTLPADWQPAMHLFYRYRLIDVVDTLTKYLEGWDGPEHQ</sequence>
<dbReference type="SUPFAM" id="SSF51316">
    <property type="entry name" value="Mss4-like"/>
    <property type="match status" value="1"/>
</dbReference>
<accession>A0A1M7R9X4</accession>
<dbReference type="EMBL" id="FRCX01000015">
    <property type="protein sequence ID" value="SHN42950.1"/>
    <property type="molecule type" value="Genomic_DNA"/>
</dbReference>
<dbReference type="STRING" id="551987.SAMN05192549_115116"/>
<dbReference type="InterPro" id="IPR011057">
    <property type="entry name" value="Mss4-like_sf"/>
</dbReference>
<evidence type="ECO:0000313" key="2">
    <source>
        <dbReference type="Proteomes" id="UP000184339"/>
    </source>
</evidence>
<reference evidence="2" key="1">
    <citation type="submission" date="2016-11" db="EMBL/GenBank/DDBJ databases">
        <authorList>
            <person name="Varghese N."/>
            <person name="Submissions S."/>
        </authorList>
    </citation>
    <scope>NUCLEOTIDE SEQUENCE [LARGE SCALE GENOMIC DNA]</scope>
    <source>
        <strain evidence="2">Sac-22</strain>
    </source>
</reference>
<proteinExistence type="predicted"/>